<feature type="transmembrane region" description="Helical" evidence="1">
    <location>
        <begin position="99"/>
        <end position="121"/>
    </location>
</feature>
<keyword evidence="1" id="KW-0812">Transmembrane</keyword>
<evidence type="ECO:0000313" key="3">
    <source>
        <dbReference type="EMBL" id="QNQ08768.1"/>
    </source>
</evidence>
<gene>
    <name evidence="3" type="ORF">H3Z74_18885</name>
</gene>
<dbReference type="PANTHER" id="PTHR37299">
    <property type="entry name" value="TRANSCRIPTIONAL REGULATOR-RELATED"/>
    <property type="match status" value="1"/>
</dbReference>
<evidence type="ECO:0000313" key="4">
    <source>
        <dbReference type="Proteomes" id="UP000516148"/>
    </source>
</evidence>
<protein>
    <submittedName>
        <fullName evidence="3">LytTR family transcriptional regulator</fullName>
    </submittedName>
</protein>
<keyword evidence="1" id="KW-1133">Transmembrane helix</keyword>
<dbReference type="KEGG" id="spap:H3Z74_18885"/>
<dbReference type="SMART" id="SM00850">
    <property type="entry name" value="LytTR"/>
    <property type="match status" value="1"/>
</dbReference>
<dbReference type="InterPro" id="IPR007492">
    <property type="entry name" value="LytTR_DNA-bd_dom"/>
</dbReference>
<evidence type="ECO:0000259" key="2">
    <source>
        <dbReference type="PROSITE" id="PS50930"/>
    </source>
</evidence>
<dbReference type="EMBL" id="CP061038">
    <property type="protein sequence ID" value="QNQ08768.1"/>
    <property type="molecule type" value="Genomic_DNA"/>
</dbReference>
<evidence type="ECO:0000256" key="1">
    <source>
        <dbReference type="SAM" id="Phobius"/>
    </source>
</evidence>
<dbReference type="InterPro" id="IPR012379">
    <property type="entry name" value="LytTR_MHYE"/>
</dbReference>
<dbReference type="RefSeq" id="WP_187761095.1">
    <property type="nucleotide sequence ID" value="NZ_JANQBJ010000010.1"/>
</dbReference>
<reference evidence="3 4" key="1">
    <citation type="submission" date="2020-09" db="EMBL/GenBank/DDBJ databases">
        <title>Sphingomonas sp., a new species isolated from pork steak.</title>
        <authorList>
            <person name="Heidler von Heilborn D."/>
        </authorList>
    </citation>
    <scope>NUCLEOTIDE SEQUENCE [LARGE SCALE GENOMIC DNA]</scope>
    <source>
        <strain evidence="4">S8-3T</strain>
    </source>
</reference>
<dbReference type="AlphaFoldDB" id="A0A7H0LGG5"/>
<dbReference type="PROSITE" id="PS50930">
    <property type="entry name" value="HTH_LYTTR"/>
    <property type="match status" value="1"/>
</dbReference>
<organism evidence="3 4">
    <name type="scientific">Sphingomonas alpina</name>
    <dbReference type="NCBI Taxonomy" id="653931"/>
    <lineage>
        <taxon>Bacteria</taxon>
        <taxon>Pseudomonadati</taxon>
        <taxon>Pseudomonadota</taxon>
        <taxon>Alphaproteobacteria</taxon>
        <taxon>Sphingomonadales</taxon>
        <taxon>Sphingomonadaceae</taxon>
        <taxon>Sphingomonas</taxon>
    </lineage>
</organism>
<feature type="transmembrane region" description="Helical" evidence="1">
    <location>
        <begin position="65"/>
        <end position="87"/>
    </location>
</feature>
<dbReference type="GO" id="GO:0000156">
    <property type="term" value="F:phosphorelay response regulator activity"/>
    <property type="evidence" value="ECO:0007669"/>
    <property type="project" value="InterPro"/>
</dbReference>
<dbReference type="Proteomes" id="UP000516148">
    <property type="component" value="Chromosome"/>
</dbReference>
<dbReference type="GO" id="GO:0003677">
    <property type="term" value="F:DNA binding"/>
    <property type="evidence" value="ECO:0007669"/>
    <property type="project" value="InterPro"/>
</dbReference>
<dbReference type="PANTHER" id="PTHR37299:SF1">
    <property type="entry name" value="STAGE 0 SPORULATION PROTEIN A HOMOLOG"/>
    <property type="match status" value="1"/>
</dbReference>
<sequence length="285" mass="30934">MQGTRVTGSGTSGGDGGTNGARRRLALLLGAGFAVILTAIMVADAESMMSDFAAAGVPVTRTHVWVWEVSSVIAWLSLAPPIWYMIAKVRPPRFTWVQVALILVLATVPASAWHIGLMIVLRKIFYAFEGQAYHFFGPLKNPLLYEYRKDVGTYLQWAGMATIAQWLLATAGAATPSRQQTGAAFLAVLDGAVTHQVPAVEIDQVVAAGNYVEIAWGTRTLLHRATLAMVEAELGGDFVRIHRSRIVRRAAIRRVETDRSGDFTVDLANGVSVRGSRRYRAALQA</sequence>
<feature type="transmembrane region" description="Helical" evidence="1">
    <location>
        <begin position="25"/>
        <end position="45"/>
    </location>
</feature>
<dbReference type="Gene3D" id="2.40.50.1020">
    <property type="entry name" value="LytTr DNA-binding domain"/>
    <property type="match status" value="1"/>
</dbReference>
<name>A0A7H0LGG5_9SPHN</name>
<dbReference type="Pfam" id="PF04397">
    <property type="entry name" value="LytTR"/>
    <property type="match status" value="1"/>
</dbReference>
<dbReference type="PIRSF" id="PIRSF031767">
    <property type="entry name" value="MHYE_LytTR"/>
    <property type="match status" value="1"/>
</dbReference>
<proteinExistence type="predicted"/>
<feature type="domain" description="HTH LytTR-type" evidence="2">
    <location>
        <begin position="186"/>
        <end position="285"/>
    </location>
</feature>
<accession>A0A7H0LGG5</accession>
<keyword evidence="4" id="KW-1185">Reference proteome</keyword>
<keyword evidence="1" id="KW-0472">Membrane</keyword>
<dbReference type="InterPro" id="IPR046947">
    <property type="entry name" value="LytR-like"/>
</dbReference>